<dbReference type="Pfam" id="PF06876">
    <property type="entry name" value="SCRL"/>
    <property type="match status" value="1"/>
</dbReference>
<dbReference type="Proteomes" id="UP000593578">
    <property type="component" value="Unassembled WGS sequence"/>
</dbReference>
<proteinExistence type="inferred from homology"/>
<evidence type="ECO:0000256" key="3">
    <source>
        <dbReference type="ARBA" id="ARBA00022525"/>
    </source>
</evidence>
<feature type="chain" id="PRO_5036292321" description="Bifunctional inhibitor/plant lipid transfer protein/seed storage helical domain-containing protein" evidence="5">
    <location>
        <begin position="21"/>
        <end position="87"/>
    </location>
</feature>
<evidence type="ECO:0000256" key="2">
    <source>
        <dbReference type="ARBA" id="ARBA00006722"/>
    </source>
</evidence>
<keyword evidence="8" id="KW-1185">Reference proteome</keyword>
<dbReference type="GO" id="GO:0005576">
    <property type="term" value="C:extracellular region"/>
    <property type="evidence" value="ECO:0007669"/>
    <property type="project" value="UniProtKB-SubCell"/>
</dbReference>
<evidence type="ECO:0008006" key="10">
    <source>
        <dbReference type="Google" id="ProtNLM"/>
    </source>
</evidence>
<comment type="subcellular location">
    <subcellularLocation>
        <location evidence="1">Secreted</location>
    </subcellularLocation>
</comment>
<evidence type="ECO:0000256" key="4">
    <source>
        <dbReference type="ARBA" id="ARBA00022729"/>
    </source>
</evidence>
<reference evidence="7" key="3">
    <citation type="submission" date="2020-04" db="EMBL/GenBank/DDBJ databases">
        <authorList>
            <person name="Grover C.E."/>
            <person name="Arick M.A. II"/>
            <person name="Thrash A."/>
            <person name="Conover J.L."/>
            <person name="Sanders W.S."/>
            <person name="Peterson D.G."/>
            <person name="Scheffler J.A."/>
            <person name="Scheffler B.E."/>
            <person name="Wendel J.F."/>
        </authorList>
    </citation>
    <scope>NUCLEOTIDE SEQUENCE</scope>
    <source>
        <strain evidence="7">8</strain>
        <tissue evidence="7">Leaf</tissue>
    </source>
</reference>
<dbReference type="AlphaFoldDB" id="A0A0D2N1U2"/>
<dbReference type="EMBL" id="JABEZZ010000001">
    <property type="protein sequence ID" value="MBA0578828.1"/>
    <property type="molecule type" value="Genomic_DNA"/>
</dbReference>
<keyword evidence="3" id="KW-0964">Secreted</keyword>
<dbReference type="PANTHER" id="PTHR34450:SF2">
    <property type="entry name" value="SCR-LIKE PROTEIN"/>
    <property type="match status" value="1"/>
</dbReference>
<evidence type="ECO:0000256" key="5">
    <source>
        <dbReference type="SAM" id="SignalP"/>
    </source>
</evidence>
<dbReference type="EMBL" id="CM001740">
    <property type="protein sequence ID" value="KJB06208.1"/>
    <property type="molecule type" value="Genomic_DNA"/>
</dbReference>
<evidence type="ECO:0000313" key="9">
    <source>
        <dbReference type="Proteomes" id="UP000593578"/>
    </source>
</evidence>
<reference evidence="6 8" key="1">
    <citation type="journal article" date="2012" name="Nature">
        <title>Repeated polyploidization of Gossypium genomes and the evolution of spinnable cotton fibres.</title>
        <authorList>
            <person name="Paterson A.H."/>
            <person name="Wendel J.F."/>
            <person name="Gundlach H."/>
            <person name="Guo H."/>
            <person name="Jenkins J."/>
            <person name="Jin D."/>
            <person name="Llewellyn D."/>
            <person name="Showmaker K.C."/>
            <person name="Shu S."/>
            <person name="Udall J."/>
            <person name="Yoo M.J."/>
            <person name="Byers R."/>
            <person name="Chen W."/>
            <person name="Doron-Faigenboim A."/>
            <person name="Duke M.V."/>
            <person name="Gong L."/>
            <person name="Grimwood J."/>
            <person name="Grover C."/>
            <person name="Grupp K."/>
            <person name="Hu G."/>
            <person name="Lee T.H."/>
            <person name="Li J."/>
            <person name="Lin L."/>
            <person name="Liu T."/>
            <person name="Marler B.S."/>
            <person name="Page J.T."/>
            <person name="Roberts A.W."/>
            <person name="Romanel E."/>
            <person name="Sanders W.S."/>
            <person name="Szadkowski E."/>
            <person name="Tan X."/>
            <person name="Tang H."/>
            <person name="Xu C."/>
            <person name="Wang J."/>
            <person name="Wang Z."/>
            <person name="Zhang D."/>
            <person name="Zhang L."/>
            <person name="Ashrafi H."/>
            <person name="Bedon F."/>
            <person name="Bowers J.E."/>
            <person name="Brubaker C.L."/>
            <person name="Chee P.W."/>
            <person name="Das S."/>
            <person name="Gingle A.R."/>
            <person name="Haigler C.H."/>
            <person name="Harker D."/>
            <person name="Hoffmann L.V."/>
            <person name="Hovav R."/>
            <person name="Jones D.C."/>
            <person name="Lemke C."/>
            <person name="Mansoor S."/>
            <person name="ur Rahman M."/>
            <person name="Rainville L.N."/>
            <person name="Rambani A."/>
            <person name="Reddy U.K."/>
            <person name="Rong J.K."/>
            <person name="Saranga Y."/>
            <person name="Scheffler B.E."/>
            <person name="Scheffler J.A."/>
            <person name="Stelly D.M."/>
            <person name="Triplett B.A."/>
            <person name="Van Deynze A."/>
            <person name="Vaslin M.F."/>
            <person name="Waghmare V.N."/>
            <person name="Walford S.A."/>
            <person name="Wright R.J."/>
            <person name="Zaki E.A."/>
            <person name="Zhang T."/>
            <person name="Dennis E.S."/>
            <person name="Mayer K.F."/>
            <person name="Peterson D.G."/>
            <person name="Rokhsar D.S."/>
            <person name="Wang X."/>
            <person name="Schmutz J."/>
        </authorList>
    </citation>
    <scope>NUCLEOTIDE SEQUENCE [LARGE SCALE GENOMIC DNA]</scope>
</reference>
<evidence type="ECO:0000313" key="7">
    <source>
        <dbReference type="EMBL" id="MBA0578828.1"/>
    </source>
</evidence>
<accession>A0A0D2N1U2</accession>
<feature type="signal peptide" evidence="5">
    <location>
        <begin position="1"/>
        <end position="20"/>
    </location>
</feature>
<dbReference type="InterPro" id="IPR010682">
    <property type="entry name" value="SCRL"/>
</dbReference>
<protein>
    <recommendedName>
        <fullName evidence="10">Bifunctional inhibitor/plant lipid transfer protein/seed storage helical domain-containing protein</fullName>
    </recommendedName>
</protein>
<name>A0A0D2N1U2_GOSRA</name>
<dbReference type="Proteomes" id="UP000032304">
    <property type="component" value="Chromosome 1"/>
</dbReference>
<evidence type="ECO:0000313" key="8">
    <source>
        <dbReference type="Proteomes" id="UP000032304"/>
    </source>
</evidence>
<keyword evidence="4 5" id="KW-0732">Signal</keyword>
<reference evidence="7 9" key="2">
    <citation type="journal article" date="2019" name="Genome Biol. Evol.">
        <title>Insights into the evolution of the New World diploid cottons (Gossypium, subgenus Houzingenia) based on genome sequencing.</title>
        <authorList>
            <person name="Grover C.E."/>
            <person name="Arick M.A. 2nd"/>
            <person name="Thrash A."/>
            <person name="Conover J.L."/>
            <person name="Sanders W.S."/>
            <person name="Peterson D.G."/>
            <person name="Frelichowski J.E."/>
            <person name="Scheffler J.A."/>
            <person name="Scheffler B.E."/>
            <person name="Wendel J.F."/>
        </authorList>
    </citation>
    <scope>NUCLEOTIDE SEQUENCE [LARGE SCALE GENOMIC DNA]</scope>
    <source>
        <strain evidence="7">8</strain>
        <tissue evidence="7">Leaf</tissue>
    </source>
</reference>
<dbReference type="OMA" id="KELEWCP"/>
<evidence type="ECO:0000313" key="6">
    <source>
        <dbReference type="EMBL" id="KJB06208.1"/>
    </source>
</evidence>
<comment type="similarity">
    <text evidence="2">Belongs to the DEFL family.</text>
</comment>
<evidence type="ECO:0000256" key="1">
    <source>
        <dbReference type="ARBA" id="ARBA00004613"/>
    </source>
</evidence>
<organism evidence="6 8">
    <name type="scientific">Gossypium raimondii</name>
    <name type="common">Peruvian cotton</name>
    <name type="synonym">Gossypium klotzschianum subsp. raimondii</name>
    <dbReference type="NCBI Taxonomy" id="29730"/>
    <lineage>
        <taxon>Eukaryota</taxon>
        <taxon>Viridiplantae</taxon>
        <taxon>Streptophyta</taxon>
        <taxon>Embryophyta</taxon>
        <taxon>Tracheophyta</taxon>
        <taxon>Spermatophyta</taxon>
        <taxon>Magnoliopsida</taxon>
        <taxon>eudicotyledons</taxon>
        <taxon>Gunneridae</taxon>
        <taxon>Pentapetalae</taxon>
        <taxon>rosids</taxon>
        <taxon>malvids</taxon>
        <taxon>Malvales</taxon>
        <taxon>Malvaceae</taxon>
        <taxon>Malvoideae</taxon>
        <taxon>Gossypium</taxon>
    </lineage>
</organism>
<dbReference type="GO" id="GO:0007165">
    <property type="term" value="P:signal transduction"/>
    <property type="evidence" value="ECO:0007669"/>
    <property type="project" value="InterPro"/>
</dbReference>
<dbReference type="Gramene" id="KJB06208">
    <property type="protein sequence ID" value="KJB06208"/>
    <property type="gene ID" value="B456_001G126600"/>
</dbReference>
<sequence>MKSIALCLVLLLAFLSPSLSQGTQFCPIELTMDGSPCGENGKYDCVEVMIARYGASAMPNTCSCSTLPDMQRTCNCLIVCQNSKLLD</sequence>
<dbReference type="PANTHER" id="PTHR34450">
    <property type="entry name" value="DEFENSIN-LIKE PROTEIN 245-RELATED"/>
    <property type="match status" value="1"/>
</dbReference>
<gene>
    <name evidence="6" type="ORF">B456_001G126600</name>
    <name evidence="7" type="ORF">Gorai_021100</name>
</gene>